<protein>
    <submittedName>
        <fullName evidence="1">Uncharacterized protein</fullName>
    </submittedName>
</protein>
<comment type="caution">
    <text evidence="1">The sequence shown here is derived from an EMBL/GenBank/DDBJ whole genome shotgun (WGS) entry which is preliminary data.</text>
</comment>
<evidence type="ECO:0000313" key="1">
    <source>
        <dbReference type="EMBL" id="OQS42300.1"/>
    </source>
</evidence>
<gene>
    <name evidence="1" type="ORF">B0T45_05775</name>
</gene>
<dbReference type="Proteomes" id="UP000192721">
    <property type="component" value="Unassembled WGS sequence"/>
</dbReference>
<dbReference type="EMBL" id="MUKV01000005">
    <property type="protein sequence ID" value="OQS42300.1"/>
    <property type="molecule type" value="Genomic_DNA"/>
</dbReference>
<proteinExistence type="predicted"/>
<dbReference type="AlphaFoldDB" id="A0A1W0D5M0"/>
<reference evidence="1 2" key="1">
    <citation type="submission" date="2017-02" db="EMBL/GenBank/DDBJ databases">
        <title>Chromobacterium haemolyticum H5244.</title>
        <authorList>
            <person name="Gulvik C.A."/>
        </authorList>
    </citation>
    <scope>NUCLEOTIDE SEQUENCE [LARGE SCALE GENOMIC DNA]</scope>
    <source>
        <strain evidence="1 2">H5244</strain>
    </source>
</reference>
<sequence length="70" mass="8126">MKPPSKQAIRAIGGKHLLYNDNCNVYLTGYQQAVIDMSRDFDDLKLRSMSKERVIGFFQDRLDEMKETAK</sequence>
<organism evidence="1 2">
    <name type="scientific">Chromobacterium haemolyticum</name>
    <dbReference type="NCBI Taxonomy" id="394935"/>
    <lineage>
        <taxon>Bacteria</taxon>
        <taxon>Pseudomonadati</taxon>
        <taxon>Pseudomonadota</taxon>
        <taxon>Betaproteobacteria</taxon>
        <taxon>Neisseriales</taxon>
        <taxon>Chromobacteriaceae</taxon>
        <taxon>Chromobacterium</taxon>
    </lineage>
</organism>
<accession>A0A1W0D5M0</accession>
<name>A0A1W0D5M0_9NEIS</name>
<dbReference type="RefSeq" id="WP_081554882.1">
    <property type="nucleotide sequence ID" value="NZ_MUKV01000005.1"/>
</dbReference>
<evidence type="ECO:0000313" key="2">
    <source>
        <dbReference type="Proteomes" id="UP000192721"/>
    </source>
</evidence>